<name>A0A164XL29_9AGAM</name>
<reference evidence="2 3" key="1">
    <citation type="journal article" date="2016" name="Mol. Biol. Evol.">
        <title>Comparative Genomics of Early-Diverging Mushroom-Forming Fungi Provides Insights into the Origins of Lignocellulose Decay Capabilities.</title>
        <authorList>
            <person name="Nagy L.G."/>
            <person name="Riley R."/>
            <person name="Tritt A."/>
            <person name="Adam C."/>
            <person name="Daum C."/>
            <person name="Floudas D."/>
            <person name="Sun H."/>
            <person name="Yadav J.S."/>
            <person name="Pangilinan J."/>
            <person name="Larsson K.H."/>
            <person name="Matsuura K."/>
            <person name="Barry K."/>
            <person name="Labutti K."/>
            <person name="Kuo R."/>
            <person name="Ohm R.A."/>
            <person name="Bhattacharya S.S."/>
            <person name="Shirouzu T."/>
            <person name="Yoshinaga Y."/>
            <person name="Martin F.M."/>
            <person name="Grigoriev I.V."/>
            <person name="Hibbett D.S."/>
        </authorList>
    </citation>
    <scope>NUCLEOTIDE SEQUENCE [LARGE SCALE GENOMIC DNA]</scope>
    <source>
        <strain evidence="2 3">HHB9708</strain>
    </source>
</reference>
<dbReference type="OrthoDB" id="5413003at2759"/>
<organism evidence="2 3">
    <name type="scientific">Sistotremastrum niveocremeum HHB9708</name>
    <dbReference type="NCBI Taxonomy" id="1314777"/>
    <lineage>
        <taxon>Eukaryota</taxon>
        <taxon>Fungi</taxon>
        <taxon>Dikarya</taxon>
        <taxon>Basidiomycota</taxon>
        <taxon>Agaricomycotina</taxon>
        <taxon>Agaricomycetes</taxon>
        <taxon>Sistotremastrales</taxon>
        <taxon>Sistotremastraceae</taxon>
        <taxon>Sertulicium</taxon>
        <taxon>Sertulicium niveocremeum</taxon>
    </lineage>
</organism>
<dbReference type="InterPro" id="IPR038014">
    <property type="entry name" value="Ies1"/>
</dbReference>
<dbReference type="PANTHER" id="PTHR37287:SF1">
    <property type="entry name" value="INO EIGHTY SUBUNIT 1"/>
    <property type="match status" value="1"/>
</dbReference>
<feature type="region of interest" description="Disordered" evidence="1">
    <location>
        <begin position="297"/>
        <end position="347"/>
    </location>
</feature>
<feature type="compositionally biased region" description="Basic and acidic residues" evidence="1">
    <location>
        <begin position="297"/>
        <end position="312"/>
    </location>
</feature>
<proteinExistence type="predicted"/>
<evidence type="ECO:0000313" key="3">
    <source>
        <dbReference type="Proteomes" id="UP000076722"/>
    </source>
</evidence>
<keyword evidence="3" id="KW-1185">Reference proteome</keyword>
<accession>A0A164XL29</accession>
<evidence type="ECO:0000256" key="1">
    <source>
        <dbReference type="SAM" id="MobiDB-lite"/>
    </source>
</evidence>
<sequence>MAGPSTLEPAVTMHRKHMPIKKADGEPFTRHDIQYDFLHAIFSDTTKVFTELKGHGLGSNPKLSFGEVYINALIRSSKCSKGLRDKMFENREFAHDFAKLALLANVGRVNSTQAFFPEMRTAMKTYHPIPSLQHTDGNLQDAPRIKTCLRGCFLPDESLSTAPSAPHDILAKAESGKRPSTSVVNLITVLASHTVLVGINHFPEKLGYDFLDLFLPIPVPSAQRARAFLWLMFHYLEGPHEFNPYGDEYSQSHPGQAPFLLEVDPAELAHENVDTLADTTWGEKMAVRRANFLERQSEAEARDKDAGFKEESLASFTRSAREAEGVSRQSTPMAAPKHPRKERASRQVNTYRGPAPDVYYHELDVNTPRSAYPHEPVSPLQPEITMFEHAWNTTLKQDPLADSDGDDQDQNIKLDYGRSLNLQRVALPKTAALRAQAVHPEQHSRKGANPRSHREWQPKAADPDLIACHLV</sequence>
<evidence type="ECO:0000313" key="2">
    <source>
        <dbReference type="EMBL" id="KZS96087.1"/>
    </source>
</evidence>
<feature type="region of interest" description="Disordered" evidence="1">
    <location>
        <begin position="435"/>
        <end position="463"/>
    </location>
</feature>
<protein>
    <recommendedName>
        <fullName evidence="4">Ino eighty subunit 1</fullName>
    </recommendedName>
</protein>
<dbReference type="GO" id="GO:0031011">
    <property type="term" value="C:Ino80 complex"/>
    <property type="evidence" value="ECO:0007669"/>
    <property type="project" value="InterPro"/>
</dbReference>
<dbReference type="STRING" id="1314777.A0A164XL29"/>
<dbReference type="AlphaFoldDB" id="A0A164XL29"/>
<dbReference type="PANTHER" id="PTHR37287">
    <property type="entry name" value="INO EIGHTY SUBUNIT 1"/>
    <property type="match status" value="1"/>
</dbReference>
<dbReference type="Proteomes" id="UP000076722">
    <property type="component" value="Unassembled WGS sequence"/>
</dbReference>
<gene>
    <name evidence="2" type="ORF">SISNIDRAFT_483486</name>
</gene>
<evidence type="ECO:0008006" key="4">
    <source>
        <dbReference type="Google" id="ProtNLM"/>
    </source>
</evidence>
<dbReference type="EMBL" id="KV419400">
    <property type="protein sequence ID" value="KZS96087.1"/>
    <property type="molecule type" value="Genomic_DNA"/>
</dbReference>